<evidence type="ECO:0000313" key="1">
    <source>
        <dbReference type="EMBL" id="MBP2186261.1"/>
    </source>
</evidence>
<evidence type="ECO:0008006" key="3">
    <source>
        <dbReference type="Google" id="ProtNLM"/>
    </source>
</evidence>
<dbReference type="EMBL" id="JAGGMS010000001">
    <property type="protein sequence ID" value="MBP2186261.1"/>
    <property type="molecule type" value="Genomic_DNA"/>
</dbReference>
<evidence type="ECO:0000313" key="2">
    <source>
        <dbReference type="Proteomes" id="UP000741013"/>
    </source>
</evidence>
<organism evidence="1 2">
    <name type="scientific">Amycolatopsis magusensis</name>
    <dbReference type="NCBI Taxonomy" id="882444"/>
    <lineage>
        <taxon>Bacteria</taxon>
        <taxon>Bacillati</taxon>
        <taxon>Actinomycetota</taxon>
        <taxon>Actinomycetes</taxon>
        <taxon>Pseudonocardiales</taxon>
        <taxon>Pseudonocardiaceae</taxon>
        <taxon>Amycolatopsis</taxon>
    </lineage>
</organism>
<reference evidence="1 2" key="1">
    <citation type="submission" date="2021-03" db="EMBL/GenBank/DDBJ databases">
        <title>Sequencing the genomes of 1000 actinobacteria strains.</title>
        <authorList>
            <person name="Klenk H.-P."/>
        </authorList>
    </citation>
    <scope>NUCLEOTIDE SEQUENCE [LARGE SCALE GENOMIC DNA]</scope>
    <source>
        <strain evidence="1 2">DSM 45510</strain>
    </source>
</reference>
<accession>A0ABS4Q3J9</accession>
<dbReference type="Proteomes" id="UP000741013">
    <property type="component" value="Unassembled WGS sequence"/>
</dbReference>
<sequence length="208" mass="23259">MPDRRYRPISPDLLARELTERIVDAPITRVAIDGAGDAPGELADTVAESLRLHGRETLRVSTKDFLRAASLRFERGKRDPDARYDDWLDVGGLRREVLDPLGPGGSGLALPALWDAERDRATRRDRVRLPPGAVVLVDGELLLGHGLPFDFTVHLWLSPGALTRRLPEDEHWALPAYKRYDSEVAPGEFADVVVRMDDPRHPALIERP</sequence>
<dbReference type="RefSeq" id="WP_209669204.1">
    <property type="nucleotide sequence ID" value="NZ_JAGGMS010000001.1"/>
</dbReference>
<protein>
    <recommendedName>
        <fullName evidence="3">Uridine kinase</fullName>
    </recommendedName>
</protein>
<dbReference type="Gene3D" id="3.40.50.300">
    <property type="entry name" value="P-loop containing nucleotide triphosphate hydrolases"/>
    <property type="match status" value="1"/>
</dbReference>
<keyword evidence="2" id="KW-1185">Reference proteome</keyword>
<gene>
    <name evidence="1" type="ORF">JOM49_007787</name>
</gene>
<proteinExistence type="predicted"/>
<name>A0ABS4Q3J9_9PSEU</name>
<comment type="caution">
    <text evidence="1">The sequence shown here is derived from an EMBL/GenBank/DDBJ whole genome shotgun (WGS) entry which is preliminary data.</text>
</comment>
<dbReference type="InterPro" id="IPR027417">
    <property type="entry name" value="P-loop_NTPase"/>
</dbReference>